<evidence type="ECO:0000256" key="1">
    <source>
        <dbReference type="SAM" id="Phobius"/>
    </source>
</evidence>
<keyword evidence="3" id="KW-1185">Reference proteome</keyword>
<evidence type="ECO:0000313" key="3">
    <source>
        <dbReference type="Proteomes" id="UP000078551"/>
    </source>
</evidence>
<name>A0ABM6CFI2_9HYPH</name>
<keyword evidence="1" id="KW-0472">Membrane</keyword>
<keyword evidence="1" id="KW-0812">Transmembrane</keyword>
<dbReference type="Proteomes" id="UP000078551">
    <property type="component" value="Plasmid pRphaN771a"/>
</dbReference>
<keyword evidence="2" id="KW-0614">Plasmid</keyword>
<organism evidence="2 3">
    <name type="scientific">Rhizobium phaseoli</name>
    <dbReference type="NCBI Taxonomy" id="396"/>
    <lineage>
        <taxon>Bacteria</taxon>
        <taxon>Pseudomonadati</taxon>
        <taxon>Pseudomonadota</taxon>
        <taxon>Alphaproteobacteria</taxon>
        <taxon>Hyphomicrobiales</taxon>
        <taxon>Rhizobiaceae</taxon>
        <taxon>Rhizobium/Agrobacterium group</taxon>
        <taxon>Rhizobium</taxon>
    </lineage>
</organism>
<accession>A0ABM6CFI2</accession>
<evidence type="ECO:0000313" key="2">
    <source>
        <dbReference type="EMBL" id="ANL87040.1"/>
    </source>
</evidence>
<sequence>MTSTLNSLTEFSAAVAALGLTDREKEVAFALLGKAEVNLNDPTALNYVAIVKMESVVNKLHANFINDGKALIAKLKTVVGEELTAQLASVPDNLSKQIEGALETALRDLISGVDLAITKEAQRRQTFRFASIGVGAAMLTILAAGGGFVVGKSAVNSEAATWSALVSLPQGKTWLSLARWNDIDRVMAQSCGPSDGRVISGSKACTMDLFTSQPVATSKGVDYVRLSLNEYAVKLGWLGYGLMVVLGGAAGYFIRGRRSA</sequence>
<dbReference type="EMBL" id="CP013569">
    <property type="protein sequence ID" value="ANL87040.1"/>
    <property type="molecule type" value="Genomic_DNA"/>
</dbReference>
<dbReference type="RefSeq" id="WP_064832659.1">
    <property type="nucleotide sequence ID" value="NZ_CP013569.1"/>
</dbReference>
<geneLocation type="plasmid" evidence="2 3">
    <name>pRphaN771a</name>
</geneLocation>
<keyword evidence="1" id="KW-1133">Transmembrane helix</keyword>
<reference evidence="2 3" key="1">
    <citation type="submission" date="2015-11" db="EMBL/GenBank/DDBJ databases">
        <title>The limits of bacterial species coexistence and the symbiotic plasmid transference in sympatric Rhizobium populations.</title>
        <authorList>
            <person name="Perez-Carrascal O.M."/>
            <person name="VanInsberghe D."/>
            <person name="Juarez S."/>
            <person name="Polz M.F."/>
            <person name="Vinuesa P."/>
            <person name="Gonzalez V."/>
        </authorList>
    </citation>
    <scope>NUCLEOTIDE SEQUENCE [LARGE SCALE GENOMIC DNA]</scope>
    <source>
        <strain evidence="2 3">N771</strain>
        <plasmid evidence="2 3">pRphaN771a</plasmid>
    </source>
</reference>
<proteinExistence type="predicted"/>
<feature type="transmembrane region" description="Helical" evidence="1">
    <location>
        <begin position="129"/>
        <end position="150"/>
    </location>
</feature>
<feature type="transmembrane region" description="Helical" evidence="1">
    <location>
        <begin position="235"/>
        <end position="254"/>
    </location>
</feature>
<protein>
    <submittedName>
        <fullName evidence="2">Uncharacterized protein</fullName>
    </submittedName>
</protein>
<gene>
    <name evidence="2" type="ORF">AMC81_PA00016</name>
</gene>